<sequence length="288" mass="33056">MVRSMTAFSRQEASGAFGSLVLELRSVNQRFLDINFRLPEELRSLEPRLRAAVSERLSRGKVEFNLRYQPPQVGQDELTLDMDLVRRISDASREVDRILYDHAPVNSLEILRWPGVLQTRSVDQDILFTAVSVLLDTALDDLIATREREGEKLASVIEQRCAAMATIVEQLRANMPEILTAWREKLNARLKQAGIETDAERLEQEIVLLANKTDVDEELDRLSIHIEEVRRVLKDDQPIGRRLDFLMQELNREVNTLGSKSVHVDSTRASVDMKVLIEQMREQVQNIE</sequence>
<dbReference type="InterPro" id="IPR005229">
    <property type="entry name" value="YicC/YloC-like"/>
</dbReference>
<reference evidence="8" key="1">
    <citation type="submission" date="2018-06" db="EMBL/GenBank/DDBJ databases">
        <authorList>
            <person name="Zhirakovskaya E."/>
        </authorList>
    </citation>
    <scope>NUCLEOTIDE SEQUENCE</scope>
</reference>
<dbReference type="GO" id="GO:0004521">
    <property type="term" value="F:RNA endonuclease activity"/>
    <property type="evidence" value="ECO:0007669"/>
    <property type="project" value="InterPro"/>
</dbReference>
<dbReference type="PANTHER" id="PTHR30636:SF3">
    <property type="entry name" value="UPF0701 PROTEIN YICC"/>
    <property type="match status" value="1"/>
</dbReference>
<dbReference type="Pfam" id="PF08340">
    <property type="entry name" value="YicC-like_C"/>
    <property type="match status" value="1"/>
</dbReference>
<evidence type="ECO:0000256" key="1">
    <source>
        <dbReference type="ARBA" id="ARBA00001968"/>
    </source>
</evidence>
<evidence type="ECO:0000313" key="8">
    <source>
        <dbReference type="EMBL" id="VAX13428.1"/>
    </source>
</evidence>
<dbReference type="InterPro" id="IPR013551">
    <property type="entry name" value="YicC-like_C"/>
</dbReference>
<protein>
    <submittedName>
        <fullName evidence="8">Protein YicC</fullName>
    </submittedName>
</protein>
<evidence type="ECO:0000259" key="6">
    <source>
        <dbReference type="Pfam" id="PF03755"/>
    </source>
</evidence>
<keyword evidence="4" id="KW-0378">Hydrolase</keyword>
<evidence type="ECO:0000259" key="7">
    <source>
        <dbReference type="Pfam" id="PF08340"/>
    </source>
</evidence>
<evidence type="ECO:0000256" key="3">
    <source>
        <dbReference type="ARBA" id="ARBA00022759"/>
    </source>
</evidence>
<accession>A0A3B1BPL2</accession>
<dbReference type="EMBL" id="UOFZ01000116">
    <property type="protein sequence ID" value="VAX13428.1"/>
    <property type="molecule type" value="Genomic_DNA"/>
</dbReference>
<dbReference type="GO" id="GO:0016787">
    <property type="term" value="F:hydrolase activity"/>
    <property type="evidence" value="ECO:0007669"/>
    <property type="project" value="UniProtKB-KW"/>
</dbReference>
<proteinExistence type="inferred from homology"/>
<dbReference type="AlphaFoldDB" id="A0A3B1BPL2"/>
<evidence type="ECO:0000256" key="4">
    <source>
        <dbReference type="ARBA" id="ARBA00022801"/>
    </source>
</evidence>
<dbReference type="PANTHER" id="PTHR30636">
    <property type="entry name" value="UPF0701 PROTEIN YICC"/>
    <property type="match status" value="1"/>
</dbReference>
<dbReference type="InterPro" id="IPR013527">
    <property type="entry name" value="YicC-like_N"/>
</dbReference>
<dbReference type="Pfam" id="PF03755">
    <property type="entry name" value="YicC-like_N"/>
    <property type="match status" value="1"/>
</dbReference>
<comment type="similarity">
    <text evidence="5">Belongs to the YicC/YloC family.</text>
</comment>
<keyword evidence="3" id="KW-0255">Endonuclease</keyword>
<dbReference type="NCBIfam" id="TIGR00255">
    <property type="entry name" value="YicC/YloC family endoribonuclease"/>
    <property type="match status" value="1"/>
</dbReference>
<comment type="cofactor">
    <cofactor evidence="1">
        <name>a divalent metal cation</name>
        <dbReference type="ChEBI" id="CHEBI:60240"/>
    </cofactor>
</comment>
<name>A0A3B1BPL2_9ZZZZ</name>
<evidence type="ECO:0000256" key="5">
    <source>
        <dbReference type="ARBA" id="ARBA00035648"/>
    </source>
</evidence>
<feature type="domain" description="Endoribonuclease YicC-like N-terminal" evidence="6">
    <location>
        <begin position="2"/>
        <end position="154"/>
    </location>
</feature>
<keyword evidence="2" id="KW-0540">Nuclease</keyword>
<gene>
    <name evidence="8" type="ORF">MNBD_GAMMA24-2349</name>
</gene>
<feature type="domain" description="Endoribonuclease YicC-like C-terminal" evidence="7">
    <location>
        <begin position="173"/>
        <end position="288"/>
    </location>
</feature>
<organism evidence="8">
    <name type="scientific">hydrothermal vent metagenome</name>
    <dbReference type="NCBI Taxonomy" id="652676"/>
    <lineage>
        <taxon>unclassified sequences</taxon>
        <taxon>metagenomes</taxon>
        <taxon>ecological metagenomes</taxon>
    </lineage>
</organism>
<evidence type="ECO:0000256" key="2">
    <source>
        <dbReference type="ARBA" id="ARBA00022722"/>
    </source>
</evidence>